<gene>
    <name evidence="3" type="primary">TBC1D13</name>
    <name evidence="3" type="ORF">LOC62_06G008290</name>
</gene>
<dbReference type="InterPro" id="IPR035969">
    <property type="entry name" value="Rab-GAP_TBC_sf"/>
</dbReference>
<dbReference type="PANTHER" id="PTHR22957:SF268">
    <property type="entry name" value="ANKYRIN REPEAT-CONTAINING PROTEIN"/>
    <property type="match status" value="1"/>
</dbReference>
<reference evidence="3" key="1">
    <citation type="submission" date="2023-10" db="EMBL/GenBank/DDBJ databases">
        <authorList>
            <person name="Noh H."/>
        </authorList>
    </citation>
    <scope>NUCLEOTIDE SEQUENCE</scope>
    <source>
        <strain evidence="3">DUCC4014</strain>
    </source>
</reference>
<dbReference type="GeneID" id="87811457"/>
<evidence type="ECO:0000313" key="3">
    <source>
        <dbReference type="EMBL" id="WOO84779.1"/>
    </source>
</evidence>
<proteinExistence type="predicted"/>
<dbReference type="SMART" id="SM00164">
    <property type="entry name" value="TBC"/>
    <property type="match status" value="1"/>
</dbReference>
<dbReference type="GO" id="GO:0005096">
    <property type="term" value="F:GTPase activator activity"/>
    <property type="evidence" value="ECO:0007669"/>
    <property type="project" value="TreeGrafter"/>
</dbReference>
<dbReference type="InterPro" id="IPR000195">
    <property type="entry name" value="Rab-GAP-TBC_dom"/>
</dbReference>
<sequence length="388" mass="42260">MSTNYQDYLELLSAEQHVQVDKLREAARNGVLPKVRGEVWMYLLGVLDSDKTSEMTSLKALRQEYNALPSTLPSDLASLLLKTALAHHNRRFESPTYESLISSITAEPGSAPGGTASNNSAPGSRAASTGYGMTPLAGLAAQGSASPGPPQDDRGGSGPLVPPPTASPTRAQYLSLMEDVLGKYWHSADCQPSSIEVAAGAGDSTGPRTKWLPGQPPAPADWVYLATPFVCCLARPMAVFYGFEALMNKLKAWPPLPSRLGSVLGLFRLALPELHEYFEDEQVPMTAVAMSWMTSLLSREMWLPDVLRLWDSYLASDDMFVLHCYVCVAILFTCKETLEELDGSEAKLMLLDLPPLDVDRLLHDAANLKVAFPLPMPVTDDPDEYDDD</sequence>
<name>A0AAF1BQG0_9TREE</name>
<dbReference type="AlphaFoldDB" id="A0AAF1BQG0"/>
<dbReference type="SUPFAM" id="SSF47923">
    <property type="entry name" value="Ypt/Rab-GAP domain of gyp1p"/>
    <property type="match status" value="2"/>
</dbReference>
<dbReference type="PANTHER" id="PTHR22957">
    <property type="entry name" value="TBC1 DOMAIN FAMILY MEMBER GTPASE-ACTIVATING PROTEIN"/>
    <property type="match status" value="1"/>
</dbReference>
<dbReference type="EMBL" id="CP086719">
    <property type="protein sequence ID" value="WOO84779.1"/>
    <property type="molecule type" value="Genomic_DNA"/>
</dbReference>
<dbReference type="Proteomes" id="UP000827549">
    <property type="component" value="Chromosome 6"/>
</dbReference>
<organism evidence="3 4">
    <name type="scientific">Vanrija pseudolonga</name>
    <dbReference type="NCBI Taxonomy" id="143232"/>
    <lineage>
        <taxon>Eukaryota</taxon>
        <taxon>Fungi</taxon>
        <taxon>Dikarya</taxon>
        <taxon>Basidiomycota</taxon>
        <taxon>Agaricomycotina</taxon>
        <taxon>Tremellomycetes</taxon>
        <taxon>Trichosporonales</taxon>
        <taxon>Trichosporonaceae</taxon>
        <taxon>Vanrija</taxon>
    </lineage>
</organism>
<dbReference type="PROSITE" id="PS50086">
    <property type="entry name" value="TBC_RABGAP"/>
    <property type="match status" value="1"/>
</dbReference>
<evidence type="ECO:0000313" key="4">
    <source>
        <dbReference type="Proteomes" id="UP000827549"/>
    </source>
</evidence>
<protein>
    <submittedName>
        <fullName evidence="3">TBC1 domain family member 13</fullName>
    </submittedName>
</protein>
<evidence type="ECO:0000259" key="2">
    <source>
        <dbReference type="PROSITE" id="PS50086"/>
    </source>
</evidence>
<evidence type="ECO:0000256" key="1">
    <source>
        <dbReference type="SAM" id="MobiDB-lite"/>
    </source>
</evidence>
<feature type="domain" description="Rab-GAP TBC" evidence="2">
    <location>
        <begin position="30"/>
        <end position="317"/>
    </location>
</feature>
<dbReference type="Gene3D" id="1.10.472.80">
    <property type="entry name" value="Ypt/Rab-GAP domain of gyp1p, domain 3"/>
    <property type="match status" value="1"/>
</dbReference>
<dbReference type="RefSeq" id="XP_062630805.1">
    <property type="nucleotide sequence ID" value="XM_062774821.1"/>
</dbReference>
<dbReference type="Pfam" id="PF00566">
    <property type="entry name" value="RabGAP-TBC"/>
    <property type="match status" value="1"/>
</dbReference>
<keyword evidence="4" id="KW-1185">Reference proteome</keyword>
<feature type="region of interest" description="Disordered" evidence="1">
    <location>
        <begin position="104"/>
        <end position="168"/>
    </location>
</feature>
<accession>A0AAF1BQG0</accession>